<evidence type="ECO:0000256" key="1">
    <source>
        <dbReference type="SAM" id="MobiDB-lite"/>
    </source>
</evidence>
<feature type="transmembrane region" description="Helical" evidence="2">
    <location>
        <begin position="50"/>
        <end position="72"/>
    </location>
</feature>
<keyword evidence="2" id="KW-0812">Transmembrane</keyword>
<feature type="transmembrane region" description="Helical" evidence="2">
    <location>
        <begin position="20"/>
        <end position="38"/>
    </location>
</feature>
<proteinExistence type="predicted"/>
<evidence type="ECO:0000256" key="2">
    <source>
        <dbReference type="SAM" id="Phobius"/>
    </source>
</evidence>
<feature type="transmembrane region" description="Helical" evidence="2">
    <location>
        <begin position="164"/>
        <end position="189"/>
    </location>
</feature>
<dbReference type="EMBL" id="LR134363">
    <property type="protein sequence ID" value="VEG74065.1"/>
    <property type="molecule type" value="Genomic_DNA"/>
</dbReference>
<dbReference type="PROSITE" id="PS00018">
    <property type="entry name" value="EF_HAND_1"/>
    <property type="match status" value="1"/>
</dbReference>
<gene>
    <name evidence="3" type="ORF">NCTC11923_00684</name>
</gene>
<feature type="transmembrane region" description="Helical" evidence="2">
    <location>
        <begin position="84"/>
        <end position="105"/>
    </location>
</feature>
<dbReference type="KEGG" id="asla:NCTC11923_00684"/>
<organism evidence="3 4">
    <name type="scientific">Actinomyces slackii</name>
    <dbReference type="NCBI Taxonomy" id="52774"/>
    <lineage>
        <taxon>Bacteria</taxon>
        <taxon>Bacillati</taxon>
        <taxon>Actinomycetota</taxon>
        <taxon>Actinomycetes</taxon>
        <taxon>Actinomycetales</taxon>
        <taxon>Actinomycetaceae</taxon>
        <taxon>Actinomyces</taxon>
    </lineage>
</organism>
<keyword evidence="2" id="KW-1133">Transmembrane helix</keyword>
<name>A0A3S4SJD8_9ACTO</name>
<dbReference type="SUPFAM" id="SSF50998">
    <property type="entry name" value="Quinoprotein alcohol dehydrogenase-like"/>
    <property type="match status" value="1"/>
</dbReference>
<evidence type="ECO:0000313" key="3">
    <source>
        <dbReference type="EMBL" id="VEG74065.1"/>
    </source>
</evidence>
<dbReference type="STRING" id="1278298.GCA_000428685_00207"/>
<dbReference type="InterPro" id="IPR018247">
    <property type="entry name" value="EF_Hand_1_Ca_BS"/>
</dbReference>
<evidence type="ECO:0000313" key="4">
    <source>
        <dbReference type="Proteomes" id="UP000276899"/>
    </source>
</evidence>
<protein>
    <submittedName>
        <fullName evidence="3">Uncharacterized protein</fullName>
    </submittedName>
</protein>
<reference evidence="3 4" key="1">
    <citation type="submission" date="2018-12" db="EMBL/GenBank/DDBJ databases">
        <authorList>
            <consortium name="Pathogen Informatics"/>
        </authorList>
    </citation>
    <scope>NUCLEOTIDE SEQUENCE [LARGE SCALE GENOMIC DNA]</scope>
    <source>
        <strain evidence="3 4">NCTC11923</strain>
    </source>
</reference>
<accession>A0A3S4SJD8</accession>
<dbReference type="InterPro" id="IPR011047">
    <property type="entry name" value="Quinoprotein_ADH-like_sf"/>
</dbReference>
<feature type="region of interest" description="Disordered" evidence="1">
    <location>
        <begin position="509"/>
        <end position="534"/>
    </location>
</feature>
<sequence>MARFSRLLPLLRRLSDPMTAAAIGALAASAVVLAWAVWRWAEGERLGELWTYTSQLTVVTIVATVLITPYGFKQEKPQGLASDIALLSTPIVAAGLISFPFLRSWRDAYLLDGTRQGVQVLAIAGLLLAGIGSTLLMARKIRTVRRPLSTGRSKASSPPRRRRWALTCLAACAPALAVALVIATVGAALPSPNLSIRAKQTLTDAVSQDNLPAVPTGAPTESIWHASLLGDITDLTMAAGARGPILMTNNGLTALDGNDGSILWTYDALDAGYLSTLRDHSTGTRSPYMLVSSPDHRHVAFAARVFDPRFKEASATTVVILDTMTGKTTTTYQFPQDDTDTDGKISSKEITLQLTDSAALINHDVIALDGGRHLGRLTSDMDGPLPVGTAGHSTFALAPERENDSLPTLTLVPDSDLSARIPVQSICLELFTPMDEMVIQDGWAATCSEKEAPEDQPQVWSISAINIDEVAAAGDASAVEQIPMGEGLGMNSVASAAANTLVTFPVREMEEGSSDTTDPPLSSEDPPWAGTVLDPSARTALPAEQSSSIGAATFTHSAPSGTMPDAVYELNIAPGGGASPLTIPIASTQSFDQDPPHSDLEPRRLVYNKMSGKSDFRVLSTPGCIVVVFMSNQNAGTDSKIHDEIAIYAVR</sequence>
<dbReference type="Proteomes" id="UP000276899">
    <property type="component" value="Chromosome"/>
</dbReference>
<keyword evidence="4" id="KW-1185">Reference proteome</keyword>
<feature type="transmembrane region" description="Helical" evidence="2">
    <location>
        <begin position="117"/>
        <end position="138"/>
    </location>
</feature>
<keyword evidence="2" id="KW-0472">Membrane</keyword>
<dbReference type="RefSeq" id="WP_126412120.1">
    <property type="nucleotide sequence ID" value="NZ_CBCRWE010000003.1"/>
</dbReference>
<dbReference type="AlphaFoldDB" id="A0A3S4SJD8"/>